<evidence type="ECO:0000256" key="1">
    <source>
        <dbReference type="SAM" id="MobiDB-lite"/>
    </source>
</evidence>
<keyword evidence="2" id="KW-1133">Transmembrane helix</keyword>
<organism evidence="3 4">
    <name type="scientific">Candidatus Olsenella excrementavium</name>
    <dbReference type="NCBI Taxonomy" id="2838709"/>
    <lineage>
        <taxon>Bacteria</taxon>
        <taxon>Bacillati</taxon>
        <taxon>Actinomycetota</taxon>
        <taxon>Coriobacteriia</taxon>
        <taxon>Coriobacteriales</taxon>
        <taxon>Atopobiaceae</taxon>
        <taxon>Olsenella</taxon>
    </lineage>
</organism>
<reference evidence="3" key="1">
    <citation type="journal article" date="2021" name="PeerJ">
        <title>Extensive microbial diversity within the chicken gut microbiome revealed by metagenomics and culture.</title>
        <authorList>
            <person name="Gilroy R."/>
            <person name="Ravi A."/>
            <person name="Getino M."/>
            <person name="Pursley I."/>
            <person name="Horton D.L."/>
            <person name="Alikhan N.F."/>
            <person name="Baker D."/>
            <person name="Gharbi K."/>
            <person name="Hall N."/>
            <person name="Watson M."/>
            <person name="Adriaenssens E.M."/>
            <person name="Foster-Nyarko E."/>
            <person name="Jarju S."/>
            <person name="Secka A."/>
            <person name="Antonio M."/>
            <person name="Oren A."/>
            <person name="Chaudhuri R.R."/>
            <person name="La Ragione R."/>
            <person name="Hildebrand F."/>
            <person name="Pallen M.J."/>
        </authorList>
    </citation>
    <scope>NUCLEOTIDE SEQUENCE</scope>
    <source>
        <strain evidence="3">ChiHjej10B9-743</strain>
    </source>
</reference>
<sequence>MSDREQDEKGEEVEKTTELDGAGSTERRPPVEATAPRPAAPERADEPRLRDVGGALAGYLRGRAALLADLVRRHRGTTVALALIACAAAVLLGIALSRALSVPDEATVADGARTVLSTPEYSSGTYGTDTALVSQDIDVRGVTRSQTAPDGTDAQFGASGYATAEVVVTYSGQSVSASQGATLSFALVDGAWSVMPGVANEGVTWRATGGVDQNKVLSNVHLLLARADEADDTEPPLAELYAYAAVAIEEESFDEDAQTDTLTISCVRTEAFETYECLLSVTFSFSQTSGQWGVSQVEVSDGARERNLHALFGTWTGTFQSQQTDGGKCLAAREGGLTVEVLGASVGDSAAMLSGYVGGVAHYHANPAEDAPSCKGDVALGEVHFTARLESDDEGLVFVAELPEDVGGNAVLTLRFGTSEDPSAAVAEVRSEFTYDDAILFIPYERTATYVDSFTLRRTEQAVDPS</sequence>
<dbReference type="EMBL" id="DXCP01000014">
    <property type="protein sequence ID" value="HIY79204.1"/>
    <property type="molecule type" value="Genomic_DNA"/>
</dbReference>
<keyword evidence="2" id="KW-0472">Membrane</keyword>
<proteinExistence type="predicted"/>
<reference evidence="3" key="2">
    <citation type="submission" date="2021-04" db="EMBL/GenBank/DDBJ databases">
        <authorList>
            <person name="Gilroy R."/>
        </authorList>
    </citation>
    <scope>NUCLEOTIDE SEQUENCE</scope>
    <source>
        <strain evidence="3">ChiHjej10B9-743</strain>
    </source>
</reference>
<name>A0A9D1Z9S0_9ACTN</name>
<dbReference type="Proteomes" id="UP000824133">
    <property type="component" value="Unassembled WGS sequence"/>
</dbReference>
<evidence type="ECO:0000313" key="3">
    <source>
        <dbReference type="EMBL" id="HIY79204.1"/>
    </source>
</evidence>
<gene>
    <name evidence="3" type="ORF">IAA42_02050</name>
</gene>
<dbReference type="AlphaFoldDB" id="A0A9D1Z9S0"/>
<accession>A0A9D1Z9S0</accession>
<evidence type="ECO:0000313" key="4">
    <source>
        <dbReference type="Proteomes" id="UP000824133"/>
    </source>
</evidence>
<keyword evidence="2" id="KW-0812">Transmembrane</keyword>
<protein>
    <submittedName>
        <fullName evidence="3">Uncharacterized protein</fullName>
    </submittedName>
</protein>
<feature type="region of interest" description="Disordered" evidence="1">
    <location>
        <begin position="1"/>
        <end position="49"/>
    </location>
</feature>
<feature type="compositionally biased region" description="Basic and acidic residues" evidence="1">
    <location>
        <begin position="40"/>
        <end position="49"/>
    </location>
</feature>
<feature type="compositionally biased region" description="Basic and acidic residues" evidence="1">
    <location>
        <begin position="1"/>
        <end position="18"/>
    </location>
</feature>
<evidence type="ECO:0000256" key="2">
    <source>
        <dbReference type="SAM" id="Phobius"/>
    </source>
</evidence>
<comment type="caution">
    <text evidence="3">The sequence shown here is derived from an EMBL/GenBank/DDBJ whole genome shotgun (WGS) entry which is preliminary data.</text>
</comment>
<feature type="transmembrane region" description="Helical" evidence="2">
    <location>
        <begin position="79"/>
        <end position="100"/>
    </location>
</feature>